<evidence type="ECO:0000256" key="4">
    <source>
        <dbReference type="ARBA" id="ARBA00022989"/>
    </source>
</evidence>
<feature type="transmembrane region" description="Helical" evidence="6">
    <location>
        <begin position="111"/>
        <end position="134"/>
    </location>
</feature>
<dbReference type="GO" id="GO:0016020">
    <property type="term" value="C:membrane"/>
    <property type="evidence" value="ECO:0007669"/>
    <property type="project" value="UniProtKB-SubCell"/>
</dbReference>
<comment type="subcellular location">
    <subcellularLocation>
        <location evidence="1">Membrane</location>
        <topology evidence="1">Multi-pass membrane protein</topology>
    </subcellularLocation>
</comment>
<dbReference type="Proteomes" id="UP001497525">
    <property type="component" value="Unassembled WGS sequence"/>
</dbReference>
<protein>
    <recommendedName>
        <fullName evidence="9">E3 ubiquitin-protein ligase TM129</fullName>
    </recommendedName>
</protein>
<dbReference type="InterPro" id="IPR018801">
    <property type="entry name" value="TM129"/>
</dbReference>
<dbReference type="GO" id="GO:0016567">
    <property type="term" value="P:protein ubiquitination"/>
    <property type="evidence" value="ECO:0007669"/>
    <property type="project" value="InterPro"/>
</dbReference>
<proteinExistence type="inferred from homology"/>
<feature type="transmembrane region" description="Helical" evidence="6">
    <location>
        <begin position="20"/>
        <end position="38"/>
    </location>
</feature>
<evidence type="ECO:0008006" key="9">
    <source>
        <dbReference type="Google" id="ProtNLM"/>
    </source>
</evidence>
<sequence>MLVSSPKTLIAFVEFTPLELLYTLLFSLLVFCFVFPPLEFVSAGVTLENTFGRFLGSENMFFFEYHIRRTAMLRVVYSFFILAYYSVMRSLSDNVVSNSPNMHPPFSFWDLVLWLGIALATFICSHTYFIWYAGGTWSGHPTMKSLRKIAESSSDGGQGNSPSRRCQAYISLINAECRRPDKFVAGQGGLSGNWPGKRFVVTDSWILSSHFIKFEVIKQSSDQMAAVVISSISVLDPESLTEGGLPAGDSLGIQTMVTLRFVDINSGTCLLSCGLPAANLDSLRAKLQCPIIRAQGVELEPTIVQRFIQAFSSVVSESEPITPPPDLDIDQCIGCMSKQADVVLCRRCDPETHSAMEGALGDVNTEPPCGSCQCRPMWCLECMARWFAARQTESHRPPSIWLSGKVPCPTCRAVFCVRDVVHLRIPDS</sequence>
<gene>
    <name evidence="7" type="ORF">CDAUBV1_LOCUS12702</name>
</gene>
<dbReference type="PANTHER" id="PTHR31322">
    <property type="entry name" value="E3 UBIQUITIN-PROTEIN LIGASE TM129"/>
    <property type="match status" value="1"/>
</dbReference>
<dbReference type="AlphaFoldDB" id="A0AAV2TLC5"/>
<reference evidence="7" key="1">
    <citation type="submission" date="2024-06" db="EMBL/GenBank/DDBJ databases">
        <authorList>
            <person name="Liu X."/>
            <person name="Lenzi L."/>
            <person name="Haldenby T S."/>
            <person name="Uol C."/>
        </authorList>
    </citation>
    <scope>NUCLEOTIDE SEQUENCE</scope>
</reference>
<evidence type="ECO:0000256" key="5">
    <source>
        <dbReference type="ARBA" id="ARBA00023136"/>
    </source>
</evidence>
<dbReference type="EMBL" id="CAXLJL010000478">
    <property type="protein sequence ID" value="CAL5138083.1"/>
    <property type="molecule type" value="Genomic_DNA"/>
</dbReference>
<keyword evidence="3 6" id="KW-0812">Transmembrane</keyword>
<keyword evidence="4 6" id="KW-1133">Transmembrane helix</keyword>
<keyword evidence="5 6" id="KW-0472">Membrane</keyword>
<dbReference type="GO" id="GO:0061630">
    <property type="term" value="F:ubiquitin protein ligase activity"/>
    <property type="evidence" value="ECO:0007669"/>
    <property type="project" value="InterPro"/>
</dbReference>
<dbReference type="Pfam" id="PF10272">
    <property type="entry name" value="Tmpp129"/>
    <property type="match status" value="1"/>
</dbReference>
<evidence type="ECO:0000256" key="6">
    <source>
        <dbReference type="SAM" id="Phobius"/>
    </source>
</evidence>
<dbReference type="GO" id="GO:0005783">
    <property type="term" value="C:endoplasmic reticulum"/>
    <property type="evidence" value="ECO:0007669"/>
    <property type="project" value="TreeGrafter"/>
</dbReference>
<comment type="caution">
    <text evidence="7">The sequence shown here is derived from an EMBL/GenBank/DDBJ whole genome shotgun (WGS) entry which is preliminary data.</text>
</comment>
<evidence type="ECO:0000313" key="8">
    <source>
        <dbReference type="Proteomes" id="UP001497525"/>
    </source>
</evidence>
<comment type="similarity">
    <text evidence="2">Belongs to the TMEM129 family.</text>
</comment>
<dbReference type="PANTHER" id="PTHR31322:SF2">
    <property type="entry name" value="E3 UBIQUITIN-PROTEIN LIGASE TM129"/>
    <property type="match status" value="1"/>
</dbReference>
<name>A0AAV2TLC5_CALDB</name>
<feature type="transmembrane region" description="Helical" evidence="6">
    <location>
        <begin position="71"/>
        <end position="91"/>
    </location>
</feature>
<evidence type="ECO:0000256" key="2">
    <source>
        <dbReference type="ARBA" id="ARBA00007332"/>
    </source>
</evidence>
<evidence type="ECO:0000313" key="7">
    <source>
        <dbReference type="EMBL" id="CAL5138083.1"/>
    </source>
</evidence>
<evidence type="ECO:0000256" key="3">
    <source>
        <dbReference type="ARBA" id="ARBA00022692"/>
    </source>
</evidence>
<evidence type="ECO:0000256" key="1">
    <source>
        <dbReference type="ARBA" id="ARBA00004141"/>
    </source>
</evidence>
<organism evidence="7 8">
    <name type="scientific">Calicophoron daubneyi</name>
    <name type="common">Rumen fluke</name>
    <name type="synonym">Paramphistomum daubneyi</name>
    <dbReference type="NCBI Taxonomy" id="300641"/>
    <lineage>
        <taxon>Eukaryota</taxon>
        <taxon>Metazoa</taxon>
        <taxon>Spiralia</taxon>
        <taxon>Lophotrochozoa</taxon>
        <taxon>Platyhelminthes</taxon>
        <taxon>Trematoda</taxon>
        <taxon>Digenea</taxon>
        <taxon>Plagiorchiida</taxon>
        <taxon>Pronocephalata</taxon>
        <taxon>Paramphistomoidea</taxon>
        <taxon>Paramphistomidae</taxon>
        <taxon>Calicophoron</taxon>
    </lineage>
</organism>
<accession>A0AAV2TLC5</accession>